<evidence type="ECO:0000313" key="1">
    <source>
        <dbReference type="EMBL" id="OBZ73107.1"/>
    </source>
</evidence>
<dbReference type="Proteomes" id="UP000092993">
    <property type="component" value="Unassembled WGS sequence"/>
</dbReference>
<dbReference type="AlphaFoldDB" id="A0A1C7M935"/>
<name>A0A1C7M935_GRIFR</name>
<gene>
    <name evidence="1" type="ORF">A0H81_06740</name>
</gene>
<dbReference type="EMBL" id="LUGG01000007">
    <property type="protein sequence ID" value="OBZ73107.1"/>
    <property type="molecule type" value="Genomic_DNA"/>
</dbReference>
<comment type="caution">
    <text evidence="1">The sequence shown here is derived from an EMBL/GenBank/DDBJ whole genome shotgun (WGS) entry which is preliminary data.</text>
</comment>
<protein>
    <submittedName>
        <fullName evidence="1">Uncharacterized protein</fullName>
    </submittedName>
</protein>
<organism evidence="1 2">
    <name type="scientific">Grifola frondosa</name>
    <name type="common">Maitake</name>
    <name type="synonym">Polyporus frondosus</name>
    <dbReference type="NCBI Taxonomy" id="5627"/>
    <lineage>
        <taxon>Eukaryota</taxon>
        <taxon>Fungi</taxon>
        <taxon>Dikarya</taxon>
        <taxon>Basidiomycota</taxon>
        <taxon>Agaricomycotina</taxon>
        <taxon>Agaricomycetes</taxon>
        <taxon>Polyporales</taxon>
        <taxon>Grifolaceae</taxon>
        <taxon>Grifola</taxon>
    </lineage>
</organism>
<keyword evidence="2" id="KW-1185">Reference proteome</keyword>
<accession>A0A1C7M935</accession>
<evidence type="ECO:0000313" key="2">
    <source>
        <dbReference type="Proteomes" id="UP000092993"/>
    </source>
</evidence>
<reference evidence="1 2" key="1">
    <citation type="submission" date="2016-03" db="EMBL/GenBank/DDBJ databases">
        <title>Whole genome sequencing of Grifola frondosa 9006-11.</title>
        <authorList>
            <person name="Min B."/>
            <person name="Park H."/>
            <person name="Kim J.-G."/>
            <person name="Cho H."/>
            <person name="Oh Y.-L."/>
            <person name="Kong W.-S."/>
            <person name="Choi I.-G."/>
        </authorList>
    </citation>
    <scope>NUCLEOTIDE SEQUENCE [LARGE SCALE GENOMIC DNA]</scope>
    <source>
        <strain evidence="1 2">9006-11</strain>
    </source>
</reference>
<proteinExistence type="predicted"/>
<sequence length="72" mass="7906">MIFKSTSSSCQSLRTNISAASTELRMVESTMNSPYALCGGILKMPEALLANVHTALHIHRVSQEVQLLIFDI</sequence>